<keyword evidence="6" id="KW-1185">Reference proteome</keyword>
<keyword evidence="1" id="KW-0805">Transcription regulation</keyword>
<dbReference type="GO" id="GO:0003677">
    <property type="term" value="F:DNA binding"/>
    <property type="evidence" value="ECO:0007669"/>
    <property type="project" value="UniProtKB-KW"/>
</dbReference>
<dbReference type="InterPro" id="IPR011711">
    <property type="entry name" value="GntR_C"/>
</dbReference>
<dbReference type="GO" id="GO:0003700">
    <property type="term" value="F:DNA-binding transcription factor activity"/>
    <property type="evidence" value="ECO:0007669"/>
    <property type="project" value="InterPro"/>
</dbReference>
<dbReference type="CDD" id="cd07377">
    <property type="entry name" value="WHTH_GntR"/>
    <property type="match status" value="1"/>
</dbReference>
<dbReference type="Proteomes" id="UP000295636">
    <property type="component" value="Unassembled WGS sequence"/>
</dbReference>
<dbReference type="OrthoDB" id="2592645at2"/>
<dbReference type="InterPro" id="IPR036390">
    <property type="entry name" value="WH_DNA-bd_sf"/>
</dbReference>
<reference evidence="5 6" key="1">
    <citation type="submission" date="2019-03" db="EMBL/GenBank/DDBJ databases">
        <title>This is whole genome sequence of Paenibacillus sp MS74 strain.</title>
        <authorList>
            <person name="Trinh H.N."/>
        </authorList>
    </citation>
    <scope>NUCLEOTIDE SEQUENCE [LARGE SCALE GENOMIC DNA]</scope>
    <source>
        <strain evidence="5 6">MS74</strain>
    </source>
</reference>
<feature type="domain" description="HTH gntR-type" evidence="4">
    <location>
        <begin position="16"/>
        <end position="82"/>
    </location>
</feature>
<dbReference type="InterPro" id="IPR008920">
    <property type="entry name" value="TF_FadR/GntR_C"/>
</dbReference>
<dbReference type="SUPFAM" id="SSF46785">
    <property type="entry name" value="Winged helix' DNA-binding domain"/>
    <property type="match status" value="1"/>
</dbReference>
<dbReference type="Pfam" id="PF00392">
    <property type="entry name" value="GntR"/>
    <property type="match status" value="1"/>
</dbReference>
<protein>
    <submittedName>
        <fullName evidence="5">GntR family transcriptional regulator</fullName>
    </submittedName>
</protein>
<dbReference type="PANTHER" id="PTHR43537">
    <property type="entry name" value="TRANSCRIPTIONAL REGULATOR, GNTR FAMILY"/>
    <property type="match status" value="1"/>
</dbReference>
<evidence type="ECO:0000256" key="1">
    <source>
        <dbReference type="ARBA" id="ARBA00023015"/>
    </source>
</evidence>
<evidence type="ECO:0000313" key="5">
    <source>
        <dbReference type="EMBL" id="TDF98672.1"/>
    </source>
</evidence>
<dbReference type="PANTHER" id="PTHR43537:SF51">
    <property type="entry name" value="HTH-TYPE TRANSCRIPTIONAL REGULATOR LGOR-RELATED"/>
    <property type="match status" value="1"/>
</dbReference>
<proteinExistence type="predicted"/>
<dbReference type="PRINTS" id="PR00035">
    <property type="entry name" value="HTHGNTR"/>
</dbReference>
<sequence>MLLGGNESVMLQKSYETLDNTVYNRLKEMIINKELKPLEPIVQNQLSMELGVSRTPLRKALGELEKEGLLLRSSKGWYAKEFKLQDMISIFEIRAVLEGLSCRMAAPNLTHADLVYMETLFREAYQQRDSQQADAYYKADIKFHNMIMEAAGDEILQRTALSNDILGYSFIQGLYREPKETFTEHLEIINALRNRDGLAAEQLMRSHIQKAILNLKSGKIDIYK</sequence>
<evidence type="ECO:0000256" key="3">
    <source>
        <dbReference type="ARBA" id="ARBA00023163"/>
    </source>
</evidence>
<evidence type="ECO:0000256" key="2">
    <source>
        <dbReference type="ARBA" id="ARBA00023125"/>
    </source>
</evidence>
<dbReference type="InterPro" id="IPR000524">
    <property type="entry name" value="Tscrpt_reg_HTH_GntR"/>
</dbReference>
<dbReference type="Gene3D" id="1.20.120.530">
    <property type="entry name" value="GntR ligand-binding domain-like"/>
    <property type="match status" value="1"/>
</dbReference>
<dbReference type="EMBL" id="SMRT01000003">
    <property type="protein sequence ID" value="TDF98672.1"/>
    <property type="molecule type" value="Genomic_DNA"/>
</dbReference>
<accession>A0A4R5KTC0</accession>
<dbReference type="AlphaFoldDB" id="A0A4R5KTC0"/>
<keyword evidence="3" id="KW-0804">Transcription</keyword>
<evidence type="ECO:0000313" key="6">
    <source>
        <dbReference type="Proteomes" id="UP000295636"/>
    </source>
</evidence>
<organism evidence="5 6">
    <name type="scientific">Paenibacillus piri</name>
    <dbReference type="NCBI Taxonomy" id="2547395"/>
    <lineage>
        <taxon>Bacteria</taxon>
        <taxon>Bacillati</taxon>
        <taxon>Bacillota</taxon>
        <taxon>Bacilli</taxon>
        <taxon>Bacillales</taxon>
        <taxon>Paenibacillaceae</taxon>
        <taxon>Paenibacillus</taxon>
    </lineage>
</organism>
<dbReference type="Gene3D" id="1.10.10.10">
    <property type="entry name" value="Winged helix-like DNA-binding domain superfamily/Winged helix DNA-binding domain"/>
    <property type="match status" value="1"/>
</dbReference>
<dbReference type="SMART" id="SM00895">
    <property type="entry name" value="FCD"/>
    <property type="match status" value="1"/>
</dbReference>
<dbReference type="SUPFAM" id="SSF48008">
    <property type="entry name" value="GntR ligand-binding domain-like"/>
    <property type="match status" value="1"/>
</dbReference>
<dbReference type="Pfam" id="PF07729">
    <property type="entry name" value="FCD"/>
    <property type="match status" value="1"/>
</dbReference>
<keyword evidence="2" id="KW-0238">DNA-binding</keyword>
<dbReference type="SMART" id="SM00345">
    <property type="entry name" value="HTH_GNTR"/>
    <property type="match status" value="1"/>
</dbReference>
<name>A0A4R5KTC0_9BACL</name>
<gene>
    <name evidence="5" type="ORF">E1757_09045</name>
</gene>
<evidence type="ECO:0000259" key="4">
    <source>
        <dbReference type="PROSITE" id="PS50949"/>
    </source>
</evidence>
<comment type="caution">
    <text evidence="5">The sequence shown here is derived from an EMBL/GenBank/DDBJ whole genome shotgun (WGS) entry which is preliminary data.</text>
</comment>
<dbReference type="InterPro" id="IPR036388">
    <property type="entry name" value="WH-like_DNA-bd_sf"/>
</dbReference>
<dbReference type="PROSITE" id="PS50949">
    <property type="entry name" value="HTH_GNTR"/>
    <property type="match status" value="1"/>
</dbReference>